<organism evidence="9 10">
    <name type="scientific">Microbispora amethystogenes</name>
    <dbReference type="NCBI Taxonomy" id="1427754"/>
    <lineage>
        <taxon>Bacteria</taxon>
        <taxon>Bacillati</taxon>
        <taxon>Actinomycetota</taxon>
        <taxon>Actinomycetes</taxon>
        <taxon>Streptosporangiales</taxon>
        <taxon>Streptosporangiaceae</taxon>
        <taxon>Microbispora</taxon>
    </lineage>
</organism>
<keyword evidence="4 6" id="KW-0862">Zinc</keyword>
<accession>A0ABQ4FJE2</accession>
<evidence type="ECO:0000256" key="7">
    <source>
        <dbReference type="SAM" id="Phobius"/>
    </source>
</evidence>
<dbReference type="InterPro" id="IPR001915">
    <property type="entry name" value="Peptidase_M48"/>
</dbReference>
<name>A0ABQ4FJE2_9ACTN</name>
<sequence length="315" mass="33505">MSLWLLAAGLALTPVVFGGRVSARLATARWTRRCPRAALVLWQAIGLAGGLGAVGLGLVASVAPVAAVFPHGMHTLVGRVLAGPGLTGLGPAPLVALAWSLGVLAWLLAHTVRVTVRTVAEQRRQRLLVDLVADHAADHDAYILPTAEPIAYCVPGRRVRVVLSQGTLDLLNRQELRAVLGHERAHARGRHDLILLPFVALAEAFPWLAAARTARQAVPVLLEMLADDQARRVHGELPLARALVRMATPRTGSSADDMPALADTGVVHRLERLLGRADERPRWIPAVAYSIAGLLLVGPLAVLVSPLLCVVIRPA</sequence>
<keyword evidence="2" id="KW-0479">Metal-binding</keyword>
<dbReference type="EMBL" id="BOOB01000039">
    <property type="protein sequence ID" value="GIH34912.1"/>
    <property type="molecule type" value="Genomic_DNA"/>
</dbReference>
<dbReference type="PANTHER" id="PTHR34978:SF3">
    <property type="entry name" value="SLR0241 PROTEIN"/>
    <property type="match status" value="1"/>
</dbReference>
<keyword evidence="5 6" id="KW-0482">Metalloprotease</keyword>
<evidence type="ECO:0000256" key="2">
    <source>
        <dbReference type="ARBA" id="ARBA00022723"/>
    </source>
</evidence>
<keyword evidence="3 6" id="KW-0378">Hydrolase</keyword>
<protein>
    <recommendedName>
        <fullName evidence="8">Peptidase M48 domain-containing protein</fullName>
    </recommendedName>
</protein>
<evidence type="ECO:0000256" key="3">
    <source>
        <dbReference type="ARBA" id="ARBA00022801"/>
    </source>
</evidence>
<comment type="cofactor">
    <cofactor evidence="6">
        <name>Zn(2+)</name>
        <dbReference type="ChEBI" id="CHEBI:29105"/>
    </cofactor>
    <text evidence="6">Binds 1 zinc ion per subunit.</text>
</comment>
<evidence type="ECO:0000256" key="5">
    <source>
        <dbReference type="ARBA" id="ARBA00023049"/>
    </source>
</evidence>
<dbReference type="Gene3D" id="3.30.2010.10">
    <property type="entry name" value="Metalloproteases ('zincins'), catalytic domain"/>
    <property type="match status" value="1"/>
</dbReference>
<dbReference type="Pfam" id="PF01435">
    <property type="entry name" value="Peptidase_M48"/>
    <property type="match status" value="1"/>
</dbReference>
<dbReference type="Proteomes" id="UP000651728">
    <property type="component" value="Unassembled WGS sequence"/>
</dbReference>
<dbReference type="RefSeq" id="WP_204287669.1">
    <property type="nucleotide sequence ID" value="NZ_BAABEJ010000012.1"/>
</dbReference>
<evidence type="ECO:0000259" key="8">
    <source>
        <dbReference type="Pfam" id="PF01435"/>
    </source>
</evidence>
<proteinExistence type="inferred from homology"/>
<comment type="caution">
    <text evidence="9">The sequence shown here is derived from an EMBL/GenBank/DDBJ whole genome shotgun (WGS) entry which is preliminary data.</text>
</comment>
<evidence type="ECO:0000256" key="1">
    <source>
        <dbReference type="ARBA" id="ARBA00022670"/>
    </source>
</evidence>
<keyword evidence="7" id="KW-1133">Transmembrane helix</keyword>
<gene>
    <name evidence="9" type="ORF">Mam01_50760</name>
</gene>
<evidence type="ECO:0000256" key="6">
    <source>
        <dbReference type="RuleBase" id="RU003983"/>
    </source>
</evidence>
<dbReference type="CDD" id="cd07326">
    <property type="entry name" value="M56_BlaR1_MecR1_like"/>
    <property type="match status" value="1"/>
</dbReference>
<keyword evidence="10" id="KW-1185">Reference proteome</keyword>
<feature type="transmembrane region" description="Helical" evidence="7">
    <location>
        <begin position="42"/>
        <end position="69"/>
    </location>
</feature>
<feature type="transmembrane region" description="Helical" evidence="7">
    <location>
        <begin position="286"/>
        <end position="312"/>
    </location>
</feature>
<evidence type="ECO:0000313" key="9">
    <source>
        <dbReference type="EMBL" id="GIH34912.1"/>
    </source>
</evidence>
<feature type="domain" description="Peptidase M48" evidence="8">
    <location>
        <begin position="139"/>
        <end position="198"/>
    </location>
</feature>
<keyword evidence="1 6" id="KW-0645">Protease</keyword>
<evidence type="ECO:0000256" key="4">
    <source>
        <dbReference type="ARBA" id="ARBA00022833"/>
    </source>
</evidence>
<dbReference type="PANTHER" id="PTHR34978">
    <property type="entry name" value="POSSIBLE SENSOR-TRANSDUCER PROTEIN BLAR"/>
    <property type="match status" value="1"/>
</dbReference>
<evidence type="ECO:0000313" key="10">
    <source>
        <dbReference type="Proteomes" id="UP000651728"/>
    </source>
</evidence>
<comment type="similarity">
    <text evidence="6">Belongs to the peptidase M48 family.</text>
</comment>
<feature type="transmembrane region" description="Helical" evidence="7">
    <location>
        <begin position="81"/>
        <end position="108"/>
    </location>
</feature>
<keyword evidence="7" id="KW-0472">Membrane</keyword>
<dbReference type="InterPro" id="IPR052173">
    <property type="entry name" value="Beta-lactam_resp_regulator"/>
</dbReference>
<reference evidence="9 10" key="1">
    <citation type="submission" date="2021-01" db="EMBL/GenBank/DDBJ databases">
        <title>Whole genome shotgun sequence of Microbispora amethystogenes NBRC 101907.</title>
        <authorList>
            <person name="Komaki H."/>
            <person name="Tamura T."/>
        </authorList>
    </citation>
    <scope>NUCLEOTIDE SEQUENCE [LARGE SCALE GENOMIC DNA]</scope>
    <source>
        <strain evidence="9 10">NBRC 101907</strain>
    </source>
</reference>
<keyword evidence="7" id="KW-0812">Transmembrane</keyword>